<proteinExistence type="predicted"/>
<dbReference type="EMBL" id="QDDL01000001">
    <property type="protein sequence ID" value="PVZ72294.1"/>
    <property type="molecule type" value="Genomic_DNA"/>
</dbReference>
<evidence type="ECO:0000313" key="2">
    <source>
        <dbReference type="Proteomes" id="UP000244906"/>
    </source>
</evidence>
<comment type="caution">
    <text evidence="1">The sequence shown here is derived from an EMBL/GenBank/DDBJ whole genome shotgun (WGS) entry which is preliminary data.</text>
</comment>
<name>A0A2V1GZ19_9GAMM</name>
<protein>
    <submittedName>
        <fullName evidence="1">Uncharacterized protein</fullName>
    </submittedName>
</protein>
<gene>
    <name evidence="1" type="ORF">DC094_04605</name>
</gene>
<accession>A0A2V1GZ19</accession>
<evidence type="ECO:0000313" key="1">
    <source>
        <dbReference type="EMBL" id="PVZ72294.1"/>
    </source>
</evidence>
<reference evidence="1 2" key="1">
    <citation type="submission" date="2018-04" db="EMBL/GenBank/DDBJ databases">
        <title>Thalassorhabdus spongiae gen. nov., sp. nov., isolated from a marine sponge in South-West Iceland.</title>
        <authorList>
            <person name="Knobloch S."/>
            <person name="Daussin A."/>
            <person name="Johannsson R."/>
            <person name="Marteinsson V.T."/>
        </authorList>
    </citation>
    <scope>NUCLEOTIDE SEQUENCE [LARGE SCALE GENOMIC DNA]</scope>
    <source>
        <strain evidence="1 2">Hp12</strain>
    </source>
</reference>
<dbReference type="Proteomes" id="UP000244906">
    <property type="component" value="Unassembled WGS sequence"/>
</dbReference>
<dbReference type="AlphaFoldDB" id="A0A2V1GZ19"/>
<keyword evidence="2" id="KW-1185">Reference proteome</keyword>
<sequence length="64" mass="6796">MNKSGKPDLMLVLAVVLGLGFLFSSVSYGAPETEYFSAKAFPQSKLLSLDISDGSLATGQQLKQ</sequence>
<dbReference type="RefSeq" id="WP_116685880.1">
    <property type="nucleotide sequence ID" value="NZ_CAWNYD010000001.1"/>
</dbReference>
<organism evidence="1 2">
    <name type="scientific">Pelagibaculum spongiae</name>
    <dbReference type="NCBI Taxonomy" id="2080658"/>
    <lineage>
        <taxon>Bacteria</taxon>
        <taxon>Pseudomonadati</taxon>
        <taxon>Pseudomonadota</taxon>
        <taxon>Gammaproteobacteria</taxon>
        <taxon>Oceanospirillales</taxon>
        <taxon>Pelagibaculum</taxon>
    </lineage>
</organism>